<dbReference type="InterPro" id="IPR032466">
    <property type="entry name" value="Metal_Hydrolase"/>
</dbReference>
<dbReference type="RefSeq" id="WP_231702296.1">
    <property type="nucleotide sequence ID" value="NZ_LT629748.1"/>
</dbReference>
<sequence>MPSLRSALCLIAALSAVPADARDYRYTDMHLHYVDFFQETDGMAELLQQMDKHGIQHVMISGVSVAKKWHEDEPRRPRYYAGDDAAVYWYSATDTIVAHALEQLDEEQRQRFHPFMSGFNPNDKNADEHVRRMLEMYPGMWQGIGEVFTRHDDLTALTAGDTPRANSEAMHRVYYLAAEYDLPVMIHSNITSKRERNPLYLPELEEPLRDHPQVRFIWAHAGTSKEIHRHQEKLTFLHDEVERLLGLYPNLYIDLSWTMLEPYLLDSKGEPDPRWLQLVERFPDRFMIGSDVVGKFGSLGEYMTGFDVFLDALPEAVAHKVAGSNFLAILPAAKHDESEGKATAEAAAAR</sequence>
<name>A0A1H1RPP2_9GAMM</name>
<feature type="signal peptide" evidence="1">
    <location>
        <begin position="1"/>
        <end position="21"/>
    </location>
</feature>
<dbReference type="AlphaFoldDB" id="A0A1H1RPP2"/>
<dbReference type="GO" id="GO:0016787">
    <property type="term" value="F:hydrolase activity"/>
    <property type="evidence" value="ECO:0007669"/>
    <property type="project" value="UniProtKB-KW"/>
</dbReference>
<dbReference type="EMBL" id="LT629748">
    <property type="protein sequence ID" value="SDS36959.1"/>
    <property type="molecule type" value="Genomic_DNA"/>
</dbReference>
<protein>
    <submittedName>
        <fullName evidence="3">Amidohydrolase</fullName>
    </submittedName>
</protein>
<dbReference type="Proteomes" id="UP000243426">
    <property type="component" value="Chromosome I"/>
</dbReference>
<keyword evidence="3" id="KW-0378">Hydrolase</keyword>
<evidence type="ECO:0000259" key="2">
    <source>
        <dbReference type="Pfam" id="PF04909"/>
    </source>
</evidence>
<dbReference type="Pfam" id="PF04909">
    <property type="entry name" value="Amidohydro_2"/>
    <property type="match status" value="1"/>
</dbReference>
<feature type="domain" description="Amidohydrolase-related" evidence="2">
    <location>
        <begin position="28"/>
        <end position="325"/>
    </location>
</feature>
<reference evidence="4" key="1">
    <citation type="submission" date="2016-10" db="EMBL/GenBank/DDBJ databases">
        <authorList>
            <person name="Varghese N."/>
            <person name="Submissions S."/>
        </authorList>
    </citation>
    <scope>NUCLEOTIDE SEQUENCE [LARGE SCALE GENOMIC DNA]</scope>
    <source>
        <strain evidence="4">2SM5</strain>
    </source>
</reference>
<keyword evidence="4" id="KW-1185">Reference proteome</keyword>
<evidence type="ECO:0000256" key="1">
    <source>
        <dbReference type="SAM" id="SignalP"/>
    </source>
</evidence>
<dbReference type="InterPro" id="IPR006680">
    <property type="entry name" value="Amidohydro-rel"/>
</dbReference>
<dbReference type="Gene3D" id="3.20.20.140">
    <property type="entry name" value="Metal-dependent hydrolases"/>
    <property type="match status" value="1"/>
</dbReference>
<organism evidence="3 4">
    <name type="scientific">Halopseudomonas litoralis</name>
    <dbReference type="NCBI Taxonomy" id="797277"/>
    <lineage>
        <taxon>Bacteria</taxon>
        <taxon>Pseudomonadati</taxon>
        <taxon>Pseudomonadota</taxon>
        <taxon>Gammaproteobacteria</taxon>
        <taxon>Pseudomonadales</taxon>
        <taxon>Pseudomonadaceae</taxon>
        <taxon>Halopseudomonas</taxon>
    </lineage>
</organism>
<gene>
    <name evidence="3" type="ORF">SAMN05216198_1794</name>
</gene>
<feature type="chain" id="PRO_5009259155" evidence="1">
    <location>
        <begin position="22"/>
        <end position="350"/>
    </location>
</feature>
<keyword evidence="1" id="KW-0732">Signal</keyword>
<evidence type="ECO:0000313" key="3">
    <source>
        <dbReference type="EMBL" id="SDS36959.1"/>
    </source>
</evidence>
<proteinExistence type="predicted"/>
<dbReference type="STRING" id="797277.SAMN05216198_1794"/>
<dbReference type="SUPFAM" id="SSF51556">
    <property type="entry name" value="Metallo-dependent hydrolases"/>
    <property type="match status" value="1"/>
</dbReference>
<evidence type="ECO:0000313" key="4">
    <source>
        <dbReference type="Proteomes" id="UP000243426"/>
    </source>
</evidence>
<accession>A0A1H1RPP2</accession>